<dbReference type="EMBL" id="LKAM01000006">
    <property type="protein sequence ID" value="KUM47840.1"/>
    <property type="molecule type" value="Genomic_DNA"/>
</dbReference>
<dbReference type="AlphaFoldDB" id="A0A117NH51"/>
<comment type="caution">
    <text evidence="2">The sequence shown here is derived from an EMBL/GenBank/DDBJ whole genome shotgun (WGS) entry which is preliminary data.</text>
</comment>
<gene>
    <name evidence="2" type="ORF">ABT39_MTgene4834</name>
</gene>
<geneLocation type="mitochondrion" evidence="2"/>
<evidence type="ECO:0000313" key="2">
    <source>
        <dbReference type="EMBL" id="KUM47840.1"/>
    </source>
</evidence>
<evidence type="ECO:0000256" key="1">
    <source>
        <dbReference type="SAM" id="MobiDB-lite"/>
    </source>
</evidence>
<sequence length="100" mass="11447">MPIGGLDLQTRASEWSLVERAAIGYKAQSGRDKKTSQLMPARQNSYHQLRIRKKRIQAGGATRRLLRRLNSLLSPRSRSQNTSPRRKKLYHESSKYSGIP</sequence>
<feature type="compositionally biased region" description="Low complexity" evidence="1">
    <location>
        <begin position="68"/>
        <end position="79"/>
    </location>
</feature>
<accession>A0A117NH51</accession>
<reference evidence="2" key="1">
    <citation type="journal article" date="2015" name="Genome Biol. Evol.">
        <title>Organellar Genomes of White Spruce (Picea glauca): Assembly and Annotation.</title>
        <authorList>
            <person name="Jackman S.D."/>
            <person name="Warren R.L."/>
            <person name="Gibb E.A."/>
            <person name="Vandervalk B.P."/>
            <person name="Mohamadi H."/>
            <person name="Chu J."/>
            <person name="Raymond A."/>
            <person name="Pleasance S."/>
            <person name="Coope R."/>
            <person name="Wildung M.R."/>
            <person name="Ritland C.E."/>
            <person name="Bousquet J."/>
            <person name="Jones S.J."/>
            <person name="Bohlmann J."/>
            <person name="Birol I."/>
        </authorList>
    </citation>
    <scope>NUCLEOTIDE SEQUENCE [LARGE SCALE GENOMIC DNA]</scope>
    <source>
        <tissue evidence="2">Flushing bud</tissue>
    </source>
</reference>
<proteinExistence type="predicted"/>
<feature type="region of interest" description="Disordered" evidence="1">
    <location>
        <begin position="68"/>
        <end position="100"/>
    </location>
</feature>
<protein>
    <submittedName>
        <fullName evidence="2">Uncharacterized protein</fullName>
    </submittedName>
</protein>
<keyword evidence="2" id="KW-0496">Mitochondrion</keyword>
<organism evidence="2">
    <name type="scientific">Picea glauca</name>
    <name type="common">White spruce</name>
    <name type="synonym">Pinus glauca</name>
    <dbReference type="NCBI Taxonomy" id="3330"/>
    <lineage>
        <taxon>Eukaryota</taxon>
        <taxon>Viridiplantae</taxon>
        <taxon>Streptophyta</taxon>
        <taxon>Embryophyta</taxon>
        <taxon>Tracheophyta</taxon>
        <taxon>Spermatophyta</taxon>
        <taxon>Pinopsida</taxon>
        <taxon>Pinidae</taxon>
        <taxon>Conifers I</taxon>
        <taxon>Pinales</taxon>
        <taxon>Pinaceae</taxon>
        <taxon>Picea</taxon>
    </lineage>
</organism>
<name>A0A117NH51_PICGL</name>